<proteinExistence type="predicted"/>
<accession>A0A934VCM2</accession>
<evidence type="ECO:0000313" key="3">
    <source>
        <dbReference type="Proteomes" id="UP000600139"/>
    </source>
</evidence>
<comment type="caution">
    <text evidence="2">The sequence shown here is derived from an EMBL/GenBank/DDBJ whole genome shotgun (WGS) entry which is preliminary data.</text>
</comment>
<organism evidence="2 3">
    <name type="scientific">Luteolibacter yonseiensis</name>
    <dbReference type="NCBI Taxonomy" id="1144680"/>
    <lineage>
        <taxon>Bacteria</taxon>
        <taxon>Pseudomonadati</taxon>
        <taxon>Verrucomicrobiota</taxon>
        <taxon>Verrucomicrobiia</taxon>
        <taxon>Verrucomicrobiales</taxon>
        <taxon>Verrucomicrobiaceae</taxon>
        <taxon>Luteolibacter</taxon>
    </lineage>
</organism>
<evidence type="ECO:0000313" key="2">
    <source>
        <dbReference type="EMBL" id="MBK1817295.1"/>
    </source>
</evidence>
<dbReference type="RefSeq" id="WP_200352240.1">
    <property type="nucleotide sequence ID" value="NZ_BAABHZ010000001.1"/>
</dbReference>
<gene>
    <name evidence="2" type="ORF">JIN84_16870</name>
</gene>
<keyword evidence="1" id="KW-0732">Signal</keyword>
<feature type="chain" id="PRO_5036906212" evidence="1">
    <location>
        <begin position="27"/>
        <end position="170"/>
    </location>
</feature>
<reference evidence="2" key="1">
    <citation type="submission" date="2021-01" db="EMBL/GenBank/DDBJ databases">
        <title>Modified the classification status of verrucomicrobia.</title>
        <authorList>
            <person name="Feng X."/>
        </authorList>
    </citation>
    <scope>NUCLEOTIDE SEQUENCE</scope>
    <source>
        <strain evidence="2">JCM 18052</strain>
    </source>
</reference>
<sequence length="170" mass="18735">MNAILNFCCVLSVVCLLSMIAGNSGGDSVTTVDAKPSETVNRPTALRAVLFNSHARTKAVQYFDTYRTEPYGLPPSCVATRNPMELPMDKIHIRTGEVVRENERACLLDAPDELTRMFPVQPEGVRYCVAGNQLVVVDDKCRVLDAIRIPTIRPSVAEEAQTVKLASHQF</sequence>
<keyword evidence="3" id="KW-1185">Reference proteome</keyword>
<dbReference type="EMBL" id="JAENIK010000012">
    <property type="protein sequence ID" value="MBK1817295.1"/>
    <property type="molecule type" value="Genomic_DNA"/>
</dbReference>
<dbReference type="AlphaFoldDB" id="A0A934VCM2"/>
<protein>
    <submittedName>
        <fullName evidence="2">Uncharacterized protein</fullName>
    </submittedName>
</protein>
<dbReference type="Proteomes" id="UP000600139">
    <property type="component" value="Unassembled WGS sequence"/>
</dbReference>
<feature type="signal peptide" evidence="1">
    <location>
        <begin position="1"/>
        <end position="26"/>
    </location>
</feature>
<evidence type="ECO:0000256" key="1">
    <source>
        <dbReference type="SAM" id="SignalP"/>
    </source>
</evidence>
<name>A0A934VCM2_9BACT</name>